<reference evidence="1 2" key="1">
    <citation type="journal article" date="2019" name="Sci. Rep.">
        <title>Orb-weaving spider Araneus ventricosus genome elucidates the spidroin gene catalogue.</title>
        <authorList>
            <person name="Kono N."/>
            <person name="Nakamura H."/>
            <person name="Ohtoshi R."/>
            <person name="Moran D.A.P."/>
            <person name="Shinohara A."/>
            <person name="Yoshida Y."/>
            <person name="Fujiwara M."/>
            <person name="Mori M."/>
            <person name="Tomita M."/>
            <person name="Arakawa K."/>
        </authorList>
    </citation>
    <scope>NUCLEOTIDE SEQUENCE [LARGE SCALE GENOMIC DNA]</scope>
</reference>
<organism evidence="1 2">
    <name type="scientific">Araneus ventricosus</name>
    <name type="common">Orbweaver spider</name>
    <name type="synonym">Epeira ventricosa</name>
    <dbReference type="NCBI Taxonomy" id="182803"/>
    <lineage>
        <taxon>Eukaryota</taxon>
        <taxon>Metazoa</taxon>
        <taxon>Ecdysozoa</taxon>
        <taxon>Arthropoda</taxon>
        <taxon>Chelicerata</taxon>
        <taxon>Arachnida</taxon>
        <taxon>Araneae</taxon>
        <taxon>Araneomorphae</taxon>
        <taxon>Entelegynae</taxon>
        <taxon>Araneoidea</taxon>
        <taxon>Araneidae</taxon>
        <taxon>Araneus</taxon>
    </lineage>
</organism>
<keyword evidence="2" id="KW-1185">Reference proteome</keyword>
<dbReference type="OrthoDB" id="8124016at2759"/>
<dbReference type="SUPFAM" id="SSF53098">
    <property type="entry name" value="Ribonuclease H-like"/>
    <property type="match status" value="1"/>
</dbReference>
<dbReference type="InterPro" id="IPR012337">
    <property type="entry name" value="RNaseH-like_sf"/>
</dbReference>
<dbReference type="EMBL" id="BGPR01021583">
    <property type="protein sequence ID" value="GBN87019.1"/>
    <property type="molecule type" value="Genomic_DNA"/>
</dbReference>
<evidence type="ECO:0000313" key="2">
    <source>
        <dbReference type="Proteomes" id="UP000499080"/>
    </source>
</evidence>
<name>A0A4Y2SIC4_ARAVE</name>
<comment type="caution">
    <text evidence="1">The sequence shown here is derived from an EMBL/GenBank/DDBJ whole genome shotgun (WGS) entry which is preliminary data.</text>
</comment>
<accession>A0A4Y2SIC4</accession>
<evidence type="ECO:0000313" key="1">
    <source>
        <dbReference type="EMBL" id="GBN87019.1"/>
    </source>
</evidence>
<dbReference type="AlphaFoldDB" id="A0A4Y2SIC4"/>
<protein>
    <recommendedName>
        <fullName evidence="3">HAT C-terminal dimerisation domain-containing protein</fullName>
    </recommendedName>
</protein>
<sequence>MKSSLVKHCIPKTRKSDSLKDKGPKLFNYNKSFNLNKIVKQELQLFDSTENRSANIIKLGEALKIIPPTSSEAERTFSAAGLFITKLRTRLSDKSIDCLCFLKSYFKKE</sequence>
<proteinExistence type="predicted"/>
<gene>
    <name evidence="1" type="ORF">AVEN_136713_1</name>
</gene>
<evidence type="ECO:0008006" key="3">
    <source>
        <dbReference type="Google" id="ProtNLM"/>
    </source>
</evidence>
<dbReference type="Proteomes" id="UP000499080">
    <property type="component" value="Unassembled WGS sequence"/>
</dbReference>